<evidence type="ECO:0000313" key="2">
    <source>
        <dbReference type="EMBL" id="RGB75899.1"/>
    </source>
</evidence>
<accession>A0A3E2THI9</accession>
<proteinExistence type="predicted"/>
<feature type="transmembrane region" description="Helical" evidence="1">
    <location>
        <begin position="6"/>
        <end position="26"/>
    </location>
</feature>
<keyword evidence="3" id="KW-1185">Reference proteome</keyword>
<evidence type="ECO:0000313" key="3">
    <source>
        <dbReference type="Proteomes" id="UP000261011"/>
    </source>
</evidence>
<keyword evidence="1" id="KW-1133">Transmembrane helix</keyword>
<comment type="caution">
    <text evidence="2">The sequence shown here is derived from an EMBL/GenBank/DDBJ whole genome shotgun (WGS) entry which is preliminary data.</text>
</comment>
<dbReference type="AlphaFoldDB" id="A0A3E2THI9"/>
<dbReference type="SUPFAM" id="SSF82185">
    <property type="entry name" value="Histone H3 K4-specific methyltransferase SET7/9 N-terminal domain"/>
    <property type="match status" value="1"/>
</dbReference>
<sequence>MDNKRFLSKMSIGLAIIMVISLFYIISSNFKKEVKDYKLGENLYYTGTIKKNKFQGRSSLKSSDGTFSGAFKDSRFDGPGLFKGDDYMYIANFDKKKGNSNITVFLKNGNSYRKIDGKWKEMDDDNEN</sequence>
<protein>
    <submittedName>
        <fullName evidence="2">Uncharacterized protein</fullName>
    </submittedName>
</protein>
<evidence type="ECO:0000256" key="1">
    <source>
        <dbReference type="SAM" id="Phobius"/>
    </source>
</evidence>
<dbReference type="OrthoDB" id="1693224at2"/>
<dbReference type="RefSeq" id="WP_117521842.1">
    <property type="nucleotide sequence ID" value="NZ_AP031484.1"/>
</dbReference>
<gene>
    <name evidence="2" type="ORF">DXA39_06145</name>
</gene>
<dbReference type="EMBL" id="QVEU01000004">
    <property type="protein sequence ID" value="RGB75899.1"/>
    <property type="molecule type" value="Genomic_DNA"/>
</dbReference>
<organism evidence="2 3">
    <name type="scientific">Anaerococcus nagyae</name>
    <dbReference type="NCBI Taxonomy" id="1755241"/>
    <lineage>
        <taxon>Bacteria</taxon>
        <taxon>Bacillati</taxon>
        <taxon>Bacillota</taxon>
        <taxon>Tissierellia</taxon>
        <taxon>Tissierellales</taxon>
        <taxon>Peptoniphilaceae</taxon>
        <taxon>Anaerococcus</taxon>
    </lineage>
</organism>
<keyword evidence="1" id="KW-0472">Membrane</keyword>
<keyword evidence="1" id="KW-0812">Transmembrane</keyword>
<name>A0A3E2THI9_9FIRM</name>
<reference evidence="2 3" key="1">
    <citation type="submission" date="2018-08" db="EMBL/GenBank/DDBJ databases">
        <title>A genome reference for cultivated species of the human gut microbiota.</title>
        <authorList>
            <person name="Zou Y."/>
            <person name="Xue W."/>
            <person name="Luo G."/>
        </authorList>
    </citation>
    <scope>NUCLEOTIDE SEQUENCE [LARGE SCALE GENOMIC DNA]</scope>
    <source>
        <strain evidence="2 3">OF01-3</strain>
    </source>
</reference>
<dbReference type="Proteomes" id="UP000261011">
    <property type="component" value="Unassembled WGS sequence"/>
</dbReference>